<evidence type="ECO:0000313" key="2">
    <source>
        <dbReference type="EMBL" id="CAF4072733.1"/>
    </source>
</evidence>
<comment type="caution">
    <text evidence="1">The sequence shown here is derived from an EMBL/GenBank/DDBJ whole genome shotgun (WGS) entry which is preliminary data.</text>
</comment>
<dbReference type="EMBL" id="CAJNOQ010011529">
    <property type="protein sequence ID" value="CAF1279012.1"/>
    <property type="molecule type" value="Genomic_DNA"/>
</dbReference>
<reference evidence="1" key="1">
    <citation type="submission" date="2021-02" db="EMBL/GenBank/DDBJ databases">
        <authorList>
            <person name="Nowell W R."/>
        </authorList>
    </citation>
    <scope>NUCLEOTIDE SEQUENCE</scope>
</reference>
<keyword evidence="3" id="KW-1185">Reference proteome</keyword>
<dbReference type="EMBL" id="CAJOBC010026940">
    <property type="protein sequence ID" value="CAF4072733.1"/>
    <property type="molecule type" value="Genomic_DNA"/>
</dbReference>
<accession>A0A815C0Y6</accession>
<gene>
    <name evidence="1" type="ORF">GPM918_LOCUS27461</name>
    <name evidence="2" type="ORF">SRO942_LOCUS27790</name>
</gene>
<dbReference type="AlphaFoldDB" id="A0A815C0Y6"/>
<protein>
    <submittedName>
        <fullName evidence="1">Uncharacterized protein</fullName>
    </submittedName>
</protein>
<evidence type="ECO:0000313" key="3">
    <source>
        <dbReference type="Proteomes" id="UP000663829"/>
    </source>
</evidence>
<evidence type="ECO:0000313" key="1">
    <source>
        <dbReference type="EMBL" id="CAF1279012.1"/>
    </source>
</evidence>
<sequence>MVDYALASHGAGTLIDRDIFETRHWPMSDEVDIKNPYKHCCCTMIMKCPMHEDYTTYKFLITDPLSIEFSLKHPAGKYQIYHELLDRYPHYHLRGSAKTGDTFYRHKEARWNYTPSYRLCSNELFNKQVQWELKRDPKEDAREIRPASAPVLTTSGYLPPLSTKKPTRTYHRNNYFYNMAL</sequence>
<dbReference type="OrthoDB" id="9995153at2759"/>
<dbReference type="Proteomes" id="UP000663829">
    <property type="component" value="Unassembled WGS sequence"/>
</dbReference>
<proteinExistence type="predicted"/>
<dbReference type="Proteomes" id="UP000681722">
    <property type="component" value="Unassembled WGS sequence"/>
</dbReference>
<name>A0A815C0Y6_9BILA</name>
<organism evidence="1 3">
    <name type="scientific">Didymodactylos carnosus</name>
    <dbReference type="NCBI Taxonomy" id="1234261"/>
    <lineage>
        <taxon>Eukaryota</taxon>
        <taxon>Metazoa</taxon>
        <taxon>Spiralia</taxon>
        <taxon>Gnathifera</taxon>
        <taxon>Rotifera</taxon>
        <taxon>Eurotatoria</taxon>
        <taxon>Bdelloidea</taxon>
        <taxon>Philodinida</taxon>
        <taxon>Philodinidae</taxon>
        <taxon>Didymodactylos</taxon>
    </lineage>
</organism>